<keyword evidence="2" id="KW-0732">Signal</keyword>
<feature type="signal peptide" evidence="2">
    <location>
        <begin position="1"/>
        <end position="18"/>
    </location>
</feature>
<reference evidence="3" key="2">
    <citation type="submission" date="2019-05" db="EMBL/GenBank/DDBJ databases">
        <title>Unravelling the molecular evolution of spider venoms.</title>
        <authorList>
            <person name="Pineda S."/>
        </authorList>
    </citation>
    <scope>NUCLEOTIDE SEQUENCE</scope>
</reference>
<keyword evidence="1" id="KW-0175">Coiled coil</keyword>
<accession>A0A4Q8K4G5</accession>
<proteinExistence type="predicted"/>
<evidence type="ECO:0000256" key="1">
    <source>
        <dbReference type="SAM" id="Coils"/>
    </source>
</evidence>
<feature type="coiled-coil region" evidence="1">
    <location>
        <begin position="13"/>
        <end position="40"/>
    </location>
</feature>
<evidence type="ECO:0000256" key="2">
    <source>
        <dbReference type="SAM" id="SignalP"/>
    </source>
</evidence>
<feature type="chain" id="PRO_5020509406" evidence="2">
    <location>
        <begin position="19"/>
        <end position="75"/>
    </location>
</feature>
<organism evidence="3">
    <name type="scientific">Deinopis subrufa</name>
    <name type="common">Rufous net-casting spider</name>
    <dbReference type="NCBI Taxonomy" id="1905329"/>
    <lineage>
        <taxon>Eukaryota</taxon>
        <taxon>Metazoa</taxon>
        <taxon>Ecdysozoa</taxon>
        <taxon>Arthropoda</taxon>
        <taxon>Chelicerata</taxon>
        <taxon>Arachnida</taxon>
        <taxon>Araneae</taxon>
        <taxon>Araneomorphae</taxon>
        <taxon>Entelegynae</taxon>
        <taxon>Deinopoidea</taxon>
        <taxon>Deinopidae</taxon>
        <taxon>Deinopis</taxon>
    </lineage>
</organism>
<protein>
    <submittedName>
        <fullName evidence="3">U48-Deinotoxin-Dsu1f_1</fullName>
    </submittedName>
</protein>
<evidence type="ECO:0000313" key="3">
    <source>
        <dbReference type="EMBL" id="SNX34157.1"/>
    </source>
</evidence>
<dbReference type="EMBL" id="HAHH01000149">
    <property type="protein sequence ID" value="SNX34157.1"/>
    <property type="molecule type" value="Transcribed_RNA"/>
</dbReference>
<sequence>MKFLAVFACFALFVFAKGDNENEEMENESAEEEMRECAGLWRNCNYRDCCSRLRCECGLHISNIYTCNCKPYTVS</sequence>
<dbReference type="AlphaFoldDB" id="A0A4Q8K4G5"/>
<name>A0A4Q8K4G5_DEISU</name>
<reference evidence="3" key="1">
    <citation type="submission" date="2017-05" db="EMBL/GenBank/DDBJ databases">
        <authorList>
            <person name="QRISCLOUD D."/>
        </authorList>
    </citation>
    <scope>NUCLEOTIDE SEQUENCE</scope>
</reference>